<evidence type="ECO:0000313" key="1">
    <source>
        <dbReference type="EMBL" id="GFT76917.1"/>
    </source>
</evidence>
<dbReference type="Proteomes" id="UP000887013">
    <property type="component" value="Unassembled WGS sequence"/>
</dbReference>
<accession>A0A8X6PPE8</accession>
<dbReference type="EMBL" id="BMAW01117814">
    <property type="protein sequence ID" value="GFT76917.1"/>
    <property type="molecule type" value="Genomic_DNA"/>
</dbReference>
<gene>
    <name evidence="1" type="ORF">NPIL_510111</name>
</gene>
<reference evidence="1" key="1">
    <citation type="submission" date="2020-08" db="EMBL/GenBank/DDBJ databases">
        <title>Multicomponent nature underlies the extraordinary mechanical properties of spider dragline silk.</title>
        <authorList>
            <person name="Kono N."/>
            <person name="Nakamura H."/>
            <person name="Mori M."/>
            <person name="Yoshida Y."/>
            <person name="Ohtoshi R."/>
            <person name="Malay A.D."/>
            <person name="Moran D.A.P."/>
            <person name="Tomita M."/>
            <person name="Numata K."/>
            <person name="Arakawa K."/>
        </authorList>
    </citation>
    <scope>NUCLEOTIDE SEQUENCE</scope>
</reference>
<dbReference type="AlphaFoldDB" id="A0A8X6PPE8"/>
<name>A0A8X6PPE8_NEPPI</name>
<protein>
    <submittedName>
        <fullName evidence="1">Uncharacterized protein</fullName>
    </submittedName>
</protein>
<organism evidence="1 2">
    <name type="scientific">Nephila pilipes</name>
    <name type="common">Giant wood spider</name>
    <name type="synonym">Nephila maculata</name>
    <dbReference type="NCBI Taxonomy" id="299642"/>
    <lineage>
        <taxon>Eukaryota</taxon>
        <taxon>Metazoa</taxon>
        <taxon>Ecdysozoa</taxon>
        <taxon>Arthropoda</taxon>
        <taxon>Chelicerata</taxon>
        <taxon>Arachnida</taxon>
        <taxon>Araneae</taxon>
        <taxon>Araneomorphae</taxon>
        <taxon>Entelegynae</taxon>
        <taxon>Araneoidea</taxon>
        <taxon>Nephilidae</taxon>
        <taxon>Nephila</taxon>
    </lineage>
</organism>
<comment type="caution">
    <text evidence="1">The sequence shown here is derived from an EMBL/GenBank/DDBJ whole genome shotgun (WGS) entry which is preliminary data.</text>
</comment>
<proteinExistence type="predicted"/>
<keyword evidence="2" id="KW-1185">Reference proteome</keyword>
<sequence>MPELCFELLNNFEKSMCKFYPFLEFTPSAAPNTKRDTLQLNSPNFEWELTSRRTRVLHKEFQTCSGRVLTALLTCYHLARYVTTTSQKFWKLNRIIPAIVGHLTKGLSKTDATH</sequence>
<evidence type="ECO:0000313" key="2">
    <source>
        <dbReference type="Proteomes" id="UP000887013"/>
    </source>
</evidence>